<dbReference type="Proteomes" id="UP000805841">
    <property type="component" value="Unassembled WGS sequence"/>
</dbReference>
<gene>
    <name evidence="4" type="ORF">HAQ05_03580</name>
</gene>
<dbReference type="EMBL" id="JAAOCA010000003">
    <property type="protein sequence ID" value="MBD1597796.1"/>
    <property type="molecule type" value="Genomic_DNA"/>
</dbReference>
<evidence type="ECO:0000313" key="5">
    <source>
        <dbReference type="Proteomes" id="UP000805841"/>
    </source>
</evidence>
<feature type="domain" description="Response regulatory" evidence="3">
    <location>
        <begin position="8"/>
        <end position="122"/>
    </location>
</feature>
<sequence length="133" mass="14510">MPEHAKNKILVVEDELMIADLIRCAIKAEGIQAEAFERADDGMAYLRAHAEDILLIITDVKTPGQADGITLTRYARAHWPDIPVIISTAVALPDDLVALHGVGVLRKPWNIEDLVDVVLKSALQPSIRDLGIG</sequence>
<accession>A0ABR7YX87</accession>
<evidence type="ECO:0000256" key="1">
    <source>
        <dbReference type="ARBA" id="ARBA00022553"/>
    </source>
</evidence>
<comment type="caution">
    <text evidence="4">The sequence shown here is derived from an EMBL/GenBank/DDBJ whole genome shotgun (WGS) entry which is preliminary data.</text>
</comment>
<dbReference type="InterPro" id="IPR011006">
    <property type="entry name" value="CheY-like_superfamily"/>
</dbReference>
<dbReference type="PANTHER" id="PTHR44591">
    <property type="entry name" value="STRESS RESPONSE REGULATOR PROTEIN 1"/>
    <property type="match status" value="1"/>
</dbReference>
<dbReference type="PANTHER" id="PTHR44591:SF3">
    <property type="entry name" value="RESPONSE REGULATORY DOMAIN-CONTAINING PROTEIN"/>
    <property type="match status" value="1"/>
</dbReference>
<name>A0ABR7YX87_9PSED</name>
<dbReference type="InterPro" id="IPR001789">
    <property type="entry name" value="Sig_transdc_resp-reg_receiver"/>
</dbReference>
<proteinExistence type="predicted"/>
<dbReference type="SUPFAM" id="SSF52172">
    <property type="entry name" value="CheY-like"/>
    <property type="match status" value="1"/>
</dbReference>
<protein>
    <submittedName>
        <fullName evidence="4">Response regulator</fullName>
    </submittedName>
</protein>
<dbReference type="PROSITE" id="PS50110">
    <property type="entry name" value="RESPONSE_REGULATORY"/>
    <property type="match status" value="1"/>
</dbReference>
<organism evidence="4 5">
    <name type="scientific">Pseudomonas typographi</name>
    <dbReference type="NCBI Taxonomy" id="2715964"/>
    <lineage>
        <taxon>Bacteria</taxon>
        <taxon>Pseudomonadati</taxon>
        <taxon>Pseudomonadota</taxon>
        <taxon>Gammaproteobacteria</taxon>
        <taxon>Pseudomonadales</taxon>
        <taxon>Pseudomonadaceae</taxon>
        <taxon>Pseudomonas</taxon>
    </lineage>
</organism>
<evidence type="ECO:0000256" key="2">
    <source>
        <dbReference type="PROSITE-ProRule" id="PRU00169"/>
    </source>
</evidence>
<dbReference type="Gene3D" id="3.40.50.2300">
    <property type="match status" value="1"/>
</dbReference>
<keyword evidence="5" id="KW-1185">Reference proteome</keyword>
<evidence type="ECO:0000259" key="3">
    <source>
        <dbReference type="PROSITE" id="PS50110"/>
    </source>
</evidence>
<dbReference type="RefSeq" id="WP_190417444.1">
    <property type="nucleotide sequence ID" value="NZ_JAAOCA010000003.1"/>
</dbReference>
<dbReference type="SMART" id="SM00448">
    <property type="entry name" value="REC"/>
    <property type="match status" value="1"/>
</dbReference>
<evidence type="ECO:0000313" key="4">
    <source>
        <dbReference type="EMBL" id="MBD1597796.1"/>
    </source>
</evidence>
<reference evidence="4 5" key="1">
    <citation type="journal article" date="2020" name="Insects">
        <title>Bacteria Belonging to Pseudomonas typographi sp. nov. from the Bark Beetle Ips typographus Have Genomic Potential to Aid in the Host Ecology.</title>
        <authorList>
            <person name="Peral-Aranega E."/>
            <person name="Saati-Santamaria Z."/>
            <person name="Kolarik M."/>
            <person name="Rivas R."/>
            <person name="Garcia-Fraile P."/>
        </authorList>
    </citation>
    <scope>NUCLEOTIDE SEQUENCE [LARGE SCALE GENOMIC DNA]</scope>
    <source>
        <strain evidence="4 5">CA3A</strain>
    </source>
</reference>
<keyword evidence="1 2" id="KW-0597">Phosphoprotein</keyword>
<feature type="modified residue" description="4-aspartylphosphate" evidence="2">
    <location>
        <position position="59"/>
    </location>
</feature>
<dbReference type="Pfam" id="PF00072">
    <property type="entry name" value="Response_reg"/>
    <property type="match status" value="1"/>
</dbReference>
<dbReference type="InterPro" id="IPR050595">
    <property type="entry name" value="Bact_response_regulator"/>
</dbReference>